<evidence type="ECO:0000313" key="2">
    <source>
        <dbReference type="Proteomes" id="UP001342631"/>
    </source>
</evidence>
<keyword evidence="2" id="KW-1185">Reference proteome</keyword>
<protein>
    <submittedName>
        <fullName evidence="1">Uncharacterized protein</fullName>
    </submittedName>
</protein>
<sequence>MGEVFEAFDPELRRTVAIRLLHECRLPDEEEDARALRLVRASRSSARCCCRRSSRWTRWRRTWGS</sequence>
<dbReference type="Proteomes" id="UP001342631">
    <property type="component" value="Unassembled WGS sequence"/>
</dbReference>
<name>A0ABQ6QUP3_9BACT</name>
<gene>
    <name evidence="1" type="ORF">ASNO1_40020</name>
</gene>
<accession>A0ABQ6QUP3</accession>
<organism evidence="1 2">
    <name type="scientific">Corallococcus caeni</name>
    <dbReference type="NCBI Taxonomy" id="3082388"/>
    <lineage>
        <taxon>Bacteria</taxon>
        <taxon>Pseudomonadati</taxon>
        <taxon>Myxococcota</taxon>
        <taxon>Myxococcia</taxon>
        <taxon>Myxococcales</taxon>
        <taxon>Cystobacterineae</taxon>
        <taxon>Myxococcaceae</taxon>
        <taxon>Corallococcus</taxon>
    </lineage>
</organism>
<dbReference type="EMBL" id="BTTX01000004">
    <property type="protein sequence ID" value="GMU07749.1"/>
    <property type="molecule type" value="Genomic_DNA"/>
</dbReference>
<dbReference type="Gene3D" id="3.30.200.20">
    <property type="entry name" value="Phosphorylase Kinase, domain 1"/>
    <property type="match status" value="1"/>
</dbReference>
<comment type="caution">
    <text evidence="1">The sequence shown here is derived from an EMBL/GenBank/DDBJ whole genome shotgun (WGS) entry which is preliminary data.</text>
</comment>
<dbReference type="RefSeq" id="WP_338278652.1">
    <property type="nucleotide sequence ID" value="NZ_BTTX01000004.1"/>
</dbReference>
<proteinExistence type="predicted"/>
<evidence type="ECO:0000313" key="1">
    <source>
        <dbReference type="EMBL" id="GMU07749.1"/>
    </source>
</evidence>
<reference evidence="1 2" key="1">
    <citation type="journal article" date="2024" name="Arch. Microbiol.">
        <title>Corallococcus caeni sp. nov., a novel myxobacterium isolated from activated sludge.</title>
        <authorList>
            <person name="Tomita S."/>
            <person name="Nakai R."/>
            <person name="Kuroda K."/>
            <person name="Kurashita H."/>
            <person name="Hatamoto M."/>
            <person name="Yamaguchi T."/>
            <person name="Narihiro T."/>
        </authorList>
    </citation>
    <scope>NUCLEOTIDE SEQUENCE [LARGE SCALE GENOMIC DNA]</scope>
    <source>
        <strain evidence="1 2">NO1</strain>
    </source>
</reference>